<dbReference type="AlphaFoldDB" id="A0AAD3SSK9"/>
<dbReference type="PANTHER" id="PTHR48237:SF1">
    <property type="entry name" value="SPC97_SPC98 FAMILY OF SPINDLE POLE BODY (SBP) COMPONENT"/>
    <property type="match status" value="1"/>
</dbReference>
<evidence type="ECO:0000313" key="1">
    <source>
        <dbReference type="EMBL" id="GMH16793.1"/>
    </source>
</evidence>
<gene>
    <name evidence="1" type="ORF">Nepgr_018634</name>
</gene>
<evidence type="ECO:0000313" key="2">
    <source>
        <dbReference type="Proteomes" id="UP001279734"/>
    </source>
</evidence>
<dbReference type="PANTHER" id="PTHR48237">
    <property type="entry name" value="GAMMA-TUBULIN COMPLEX COMPONENT"/>
    <property type="match status" value="1"/>
</dbReference>
<protein>
    <submittedName>
        <fullName evidence="1">Uncharacterized protein</fullName>
    </submittedName>
</protein>
<organism evidence="1 2">
    <name type="scientific">Nepenthes gracilis</name>
    <name type="common">Slender pitcher plant</name>
    <dbReference type="NCBI Taxonomy" id="150966"/>
    <lineage>
        <taxon>Eukaryota</taxon>
        <taxon>Viridiplantae</taxon>
        <taxon>Streptophyta</taxon>
        <taxon>Embryophyta</taxon>
        <taxon>Tracheophyta</taxon>
        <taxon>Spermatophyta</taxon>
        <taxon>Magnoliopsida</taxon>
        <taxon>eudicotyledons</taxon>
        <taxon>Gunneridae</taxon>
        <taxon>Pentapetalae</taxon>
        <taxon>Caryophyllales</taxon>
        <taxon>Nepenthaceae</taxon>
        <taxon>Nepenthes</taxon>
    </lineage>
</organism>
<accession>A0AAD3SSK9</accession>
<dbReference type="EMBL" id="BSYO01000017">
    <property type="protein sequence ID" value="GMH16793.1"/>
    <property type="molecule type" value="Genomic_DNA"/>
</dbReference>
<comment type="caution">
    <text evidence="1">The sequence shown here is derived from an EMBL/GenBank/DDBJ whole genome shotgun (WGS) entry which is preliminary data.</text>
</comment>
<proteinExistence type="predicted"/>
<keyword evidence="2" id="KW-1185">Reference proteome</keyword>
<name>A0AAD3SSK9_NEPGR</name>
<reference evidence="1" key="1">
    <citation type="submission" date="2023-05" db="EMBL/GenBank/DDBJ databases">
        <title>Nepenthes gracilis genome sequencing.</title>
        <authorList>
            <person name="Fukushima K."/>
        </authorList>
    </citation>
    <scope>NUCLEOTIDE SEQUENCE</scope>
    <source>
        <strain evidence="1">SING2019-196</strain>
    </source>
</reference>
<dbReference type="Proteomes" id="UP001279734">
    <property type="component" value="Unassembled WGS sequence"/>
</dbReference>
<sequence length="237" mass="26520">MELPVYSAIVDMEGLMGNNRREDVNWLCSLSEAELEMLISLKKLALHRARVIGHEGLAKKFDLKMLRAFGFILMQHAKEKLKDLSIPGLSDSAALLDRCNLLKSDLKGTVIGSTTDEDAKTQISADTRKRKRAISESGGHFLDPLFFHSTAILSKLPFAPFSIGSLEVASSFSLAQSFHCNPFQFRFGSCAYFSDEVFLSKLPSAVFLFFCQRNFHSRLGVREQDASYASFSFPFRA</sequence>